<reference evidence="15 16" key="1">
    <citation type="submission" date="2020-04" db="EMBL/GenBank/DDBJ databases">
        <authorList>
            <person name="De Canck E."/>
        </authorList>
    </citation>
    <scope>NUCLEOTIDE SEQUENCE [LARGE SCALE GENOMIC DNA]</scope>
    <source>
        <strain evidence="15 16">LMG 3441</strain>
    </source>
</reference>
<keyword evidence="6 13" id="KW-0808">Transferase</keyword>
<dbReference type="PANTHER" id="PTHR11712:SF352">
    <property type="entry name" value="3-OXOACYL-[ACYL-CARRIER-PROTEIN] SYNTHASE"/>
    <property type="match status" value="1"/>
</dbReference>
<evidence type="ECO:0000313" key="15">
    <source>
        <dbReference type="EMBL" id="CAB3709248.1"/>
    </source>
</evidence>
<evidence type="ECO:0000256" key="5">
    <source>
        <dbReference type="ARBA" id="ARBA00022519"/>
    </source>
</evidence>
<dbReference type="GO" id="GO:0006633">
    <property type="term" value="P:fatty acid biosynthetic process"/>
    <property type="evidence" value="ECO:0007669"/>
    <property type="project" value="TreeGrafter"/>
</dbReference>
<dbReference type="InterPro" id="IPR000794">
    <property type="entry name" value="Beta-ketoacyl_synthase"/>
</dbReference>
<proteinExistence type="inferred from homology"/>
<dbReference type="Gene3D" id="3.40.47.10">
    <property type="match status" value="1"/>
</dbReference>
<name>A0A6S7A3Q5_9BURK</name>
<dbReference type="SUPFAM" id="SSF53901">
    <property type="entry name" value="Thiolase-like"/>
    <property type="match status" value="2"/>
</dbReference>
<dbReference type="Pfam" id="PF00109">
    <property type="entry name" value="ketoacyl-synt"/>
    <property type="match status" value="1"/>
</dbReference>
<dbReference type="InterPro" id="IPR014031">
    <property type="entry name" value="Ketoacyl_synth_C"/>
</dbReference>
<comment type="function">
    <text evidence="10">Proposed to synthesize NOD factor fatty acyl chain. Involved in the synthesis of a highly unsaturated fatty acid moiety, which forms part of a lipo-oligosaccharide that is responsible for host specificity.</text>
</comment>
<evidence type="ECO:0000256" key="12">
    <source>
        <dbReference type="ARBA" id="ARBA00041756"/>
    </source>
</evidence>
<evidence type="ECO:0000313" key="16">
    <source>
        <dbReference type="Proteomes" id="UP000494269"/>
    </source>
</evidence>
<keyword evidence="5" id="KW-0997">Cell inner membrane</keyword>
<dbReference type="PANTHER" id="PTHR11712">
    <property type="entry name" value="POLYKETIDE SYNTHASE-RELATED"/>
    <property type="match status" value="1"/>
</dbReference>
<evidence type="ECO:0000256" key="9">
    <source>
        <dbReference type="ARBA" id="ARBA00023136"/>
    </source>
</evidence>
<sequence>MQRRRVFITAVGMATPLGDTADKTFDALMAGKCGVGKHPDAAIDKQVGFIREPLDVDASPSQLRSMDRVALVAQYAADQALAAAALSAEQKKQCGVFVGTGIGGVSSLSEAIEIHHGLAPRRTFLVVPSVMPNAATAQIAQTLKTTTEAQTYATACSAGAVAIGEAFRRIRDGYLDVAIAGGTESMLTETIVTAWKQLHVLSAELSEDGSVGGCRPFSARRSGFVLAEGAAMLVLESEAHARARNAVVIAELVGYGVSNDGTHPLRPDDEGQALAMSRCLSDAGLTPEDIGYINAHGTGTYVGDRIETSAIKRVFGERAGLVPVSSIKGALGHTIGAAGAIEAAVTAMSLRQAQVPPTLFFEPGDEQCDLDYVPGAARPLPGLQAALSNSFGMGGNNAVLAFKKAS</sequence>
<evidence type="ECO:0000256" key="8">
    <source>
        <dbReference type="ARBA" id="ARBA00022989"/>
    </source>
</evidence>
<evidence type="ECO:0000256" key="10">
    <source>
        <dbReference type="ARBA" id="ARBA00037576"/>
    </source>
</evidence>
<dbReference type="GO" id="GO:0004315">
    <property type="term" value="F:3-oxoacyl-[acyl-carrier-protein] synthase activity"/>
    <property type="evidence" value="ECO:0007669"/>
    <property type="project" value="TreeGrafter"/>
</dbReference>
<evidence type="ECO:0000256" key="7">
    <source>
        <dbReference type="ARBA" id="ARBA00022692"/>
    </source>
</evidence>
<organism evidence="15 16">
    <name type="scientific">Achromobacter kerstersii</name>
    <dbReference type="NCBI Taxonomy" id="1353890"/>
    <lineage>
        <taxon>Bacteria</taxon>
        <taxon>Pseudomonadati</taxon>
        <taxon>Pseudomonadota</taxon>
        <taxon>Betaproteobacteria</taxon>
        <taxon>Burkholderiales</taxon>
        <taxon>Alcaligenaceae</taxon>
        <taxon>Achromobacter</taxon>
    </lineage>
</organism>
<keyword evidence="15" id="KW-0012">Acyltransferase</keyword>
<evidence type="ECO:0000256" key="4">
    <source>
        <dbReference type="ARBA" id="ARBA00022475"/>
    </source>
</evidence>
<evidence type="ECO:0000256" key="1">
    <source>
        <dbReference type="ARBA" id="ARBA00004533"/>
    </source>
</evidence>
<dbReference type="CDD" id="cd00834">
    <property type="entry name" value="KAS_I_II"/>
    <property type="match status" value="1"/>
</dbReference>
<dbReference type="GO" id="GO:0005886">
    <property type="term" value="C:plasma membrane"/>
    <property type="evidence" value="ECO:0007669"/>
    <property type="project" value="UniProtKB-SubCell"/>
</dbReference>
<comment type="subcellular location">
    <subcellularLocation>
        <location evidence="1">Cell inner membrane</location>
    </subcellularLocation>
</comment>
<protein>
    <recommendedName>
        <fullName evidence="11">Nodulation protein E</fullName>
    </recommendedName>
    <alternativeName>
        <fullName evidence="12">Host-specificity of nodulation protein B</fullName>
    </alternativeName>
</protein>
<dbReference type="InterPro" id="IPR014030">
    <property type="entry name" value="Ketoacyl_synth_N"/>
</dbReference>
<dbReference type="AlphaFoldDB" id="A0A6S7A3Q5"/>
<dbReference type="RefSeq" id="WP_054422882.1">
    <property type="nucleotide sequence ID" value="NZ_CADIJQ010000004.1"/>
</dbReference>
<evidence type="ECO:0000256" key="13">
    <source>
        <dbReference type="RuleBase" id="RU003694"/>
    </source>
</evidence>
<dbReference type="SMART" id="SM00825">
    <property type="entry name" value="PKS_KS"/>
    <property type="match status" value="1"/>
</dbReference>
<evidence type="ECO:0000256" key="6">
    <source>
        <dbReference type="ARBA" id="ARBA00022679"/>
    </source>
</evidence>
<dbReference type="Pfam" id="PF02801">
    <property type="entry name" value="Ketoacyl-synt_C"/>
    <property type="match status" value="1"/>
</dbReference>
<keyword evidence="4" id="KW-1003">Cell membrane</keyword>
<accession>A0A6S7A3Q5</accession>
<evidence type="ECO:0000256" key="3">
    <source>
        <dbReference type="ARBA" id="ARBA00022458"/>
    </source>
</evidence>
<dbReference type="InterPro" id="IPR016039">
    <property type="entry name" value="Thiolase-like"/>
</dbReference>
<dbReference type="PROSITE" id="PS52004">
    <property type="entry name" value="KS3_2"/>
    <property type="match status" value="1"/>
</dbReference>
<keyword evidence="8" id="KW-1133">Transmembrane helix</keyword>
<dbReference type="InterPro" id="IPR020841">
    <property type="entry name" value="PKS_Beta-ketoAc_synthase_dom"/>
</dbReference>
<dbReference type="Proteomes" id="UP000494269">
    <property type="component" value="Unassembled WGS sequence"/>
</dbReference>
<keyword evidence="9" id="KW-0472">Membrane</keyword>
<keyword evidence="3" id="KW-0536">Nodulation</keyword>
<comment type="similarity">
    <text evidence="2 13">Belongs to the thiolase-like superfamily. Beta-ketoacyl-ACP synthases family.</text>
</comment>
<keyword evidence="16" id="KW-1185">Reference proteome</keyword>
<dbReference type="EMBL" id="CADIJQ010000004">
    <property type="protein sequence ID" value="CAB3709248.1"/>
    <property type="molecule type" value="Genomic_DNA"/>
</dbReference>
<feature type="domain" description="Ketosynthase family 3 (KS3)" evidence="14">
    <location>
        <begin position="3"/>
        <end position="404"/>
    </location>
</feature>
<keyword evidence="7" id="KW-0812">Transmembrane</keyword>
<evidence type="ECO:0000259" key="14">
    <source>
        <dbReference type="PROSITE" id="PS52004"/>
    </source>
</evidence>
<evidence type="ECO:0000256" key="11">
    <source>
        <dbReference type="ARBA" id="ARBA00039445"/>
    </source>
</evidence>
<evidence type="ECO:0000256" key="2">
    <source>
        <dbReference type="ARBA" id="ARBA00008467"/>
    </source>
</evidence>
<gene>
    <name evidence="15" type="primary">fabF_2</name>
    <name evidence="15" type="ORF">LMG3441_03020</name>
</gene>